<keyword evidence="6" id="KW-1185">Reference proteome</keyword>
<dbReference type="Pfam" id="PF12833">
    <property type="entry name" value="HTH_18"/>
    <property type="match status" value="1"/>
</dbReference>
<gene>
    <name evidence="5" type="ORF">GCM10010468_06190</name>
</gene>
<dbReference type="PROSITE" id="PS01124">
    <property type="entry name" value="HTH_ARAC_FAMILY_2"/>
    <property type="match status" value="1"/>
</dbReference>
<proteinExistence type="predicted"/>
<evidence type="ECO:0000259" key="4">
    <source>
        <dbReference type="PROSITE" id="PS01124"/>
    </source>
</evidence>
<keyword evidence="3" id="KW-0804">Transcription</keyword>
<dbReference type="EMBL" id="BAAAUV010000002">
    <property type="protein sequence ID" value="GAA3195871.1"/>
    <property type="molecule type" value="Genomic_DNA"/>
</dbReference>
<evidence type="ECO:0000256" key="1">
    <source>
        <dbReference type="ARBA" id="ARBA00023015"/>
    </source>
</evidence>
<evidence type="ECO:0000256" key="3">
    <source>
        <dbReference type="ARBA" id="ARBA00023163"/>
    </source>
</evidence>
<reference evidence="6" key="1">
    <citation type="journal article" date="2019" name="Int. J. Syst. Evol. Microbiol.">
        <title>The Global Catalogue of Microorganisms (GCM) 10K type strain sequencing project: providing services to taxonomists for standard genome sequencing and annotation.</title>
        <authorList>
            <consortium name="The Broad Institute Genomics Platform"/>
            <consortium name="The Broad Institute Genome Sequencing Center for Infectious Disease"/>
            <person name="Wu L."/>
            <person name="Ma J."/>
        </authorList>
    </citation>
    <scope>NUCLEOTIDE SEQUENCE [LARGE SCALE GENOMIC DNA]</scope>
    <source>
        <strain evidence="6">JCM 9377</strain>
    </source>
</reference>
<keyword evidence="1" id="KW-0805">Transcription regulation</keyword>
<dbReference type="Gene3D" id="1.10.10.60">
    <property type="entry name" value="Homeodomain-like"/>
    <property type="match status" value="1"/>
</dbReference>
<evidence type="ECO:0000313" key="6">
    <source>
        <dbReference type="Proteomes" id="UP001501237"/>
    </source>
</evidence>
<dbReference type="InterPro" id="IPR018062">
    <property type="entry name" value="HTH_AraC-typ_CS"/>
</dbReference>
<dbReference type="PANTHER" id="PTHR46796:SF15">
    <property type="entry name" value="BLL1074 PROTEIN"/>
    <property type="match status" value="1"/>
</dbReference>
<dbReference type="PANTHER" id="PTHR46796">
    <property type="entry name" value="HTH-TYPE TRANSCRIPTIONAL ACTIVATOR RHAS-RELATED"/>
    <property type="match status" value="1"/>
</dbReference>
<keyword evidence="2" id="KW-0238">DNA-binding</keyword>
<feature type="domain" description="HTH araC/xylS-type" evidence="4">
    <location>
        <begin position="126"/>
        <end position="223"/>
    </location>
</feature>
<name>A0ABP6Q0S1_9ACTN</name>
<protein>
    <submittedName>
        <fullName evidence="5">Helix-turn-helix transcriptional regulator</fullName>
    </submittedName>
</protein>
<dbReference type="InterPro" id="IPR050204">
    <property type="entry name" value="AraC_XylS_family_regulators"/>
</dbReference>
<dbReference type="Pfam" id="PF20240">
    <property type="entry name" value="DUF6597"/>
    <property type="match status" value="1"/>
</dbReference>
<sequence length="227" mass="23954">MYREREVPGGTLWTRRADTAEVARVIPDGCLDLLWIRDELVVAGPDTGPHLAATGAGEVITGLRFASGRGPAVLGVPARELRDARVPLADLWAPGAVRELTERLAAARVPGRVLAEAVAGLRAEPDPIVPGVLASLAEGVPVADCARRTGLSERQLHRRSLDAFGYGLRTLSRVHRLGRALELVRSGRPLAETAAVAGYADQPHLTREVRALTGVAPTAFAPVSPAG</sequence>
<comment type="caution">
    <text evidence="5">The sequence shown here is derived from an EMBL/GenBank/DDBJ whole genome shotgun (WGS) entry which is preliminary data.</text>
</comment>
<dbReference type="InterPro" id="IPR018060">
    <property type="entry name" value="HTH_AraC"/>
</dbReference>
<dbReference type="InterPro" id="IPR046532">
    <property type="entry name" value="DUF6597"/>
</dbReference>
<evidence type="ECO:0000256" key="2">
    <source>
        <dbReference type="ARBA" id="ARBA00023125"/>
    </source>
</evidence>
<dbReference type="SMART" id="SM00342">
    <property type="entry name" value="HTH_ARAC"/>
    <property type="match status" value="1"/>
</dbReference>
<dbReference type="PROSITE" id="PS00041">
    <property type="entry name" value="HTH_ARAC_FAMILY_1"/>
    <property type="match status" value="1"/>
</dbReference>
<dbReference type="RefSeq" id="WP_344821876.1">
    <property type="nucleotide sequence ID" value="NZ_BAAAUV010000002.1"/>
</dbReference>
<evidence type="ECO:0000313" key="5">
    <source>
        <dbReference type="EMBL" id="GAA3195871.1"/>
    </source>
</evidence>
<accession>A0ABP6Q0S1</accession>
<dbReference type="Proteomes" id="UP001501237">
    <property type="component" value="Unassembled WGS sequence"/>
</dbReference>
<organism evidence="5 6">
    <name type="scientific">Actinocorallia longicatena</name>
    <dbReference type="NCBI Taxonomy" id="111803"/>
    <lineage>
        <taxon>Bacteria</taxon>
        <taxon>Bacillati</taxon>
        <taxon>Actinomycetota</taxon>
        <taxon>Actinomycetes</taxon>
        <taxon>Streptosporangiales</taxon>
        <taxon>Thermomonosporaceae</taxon>
        <taxon>Actinocorallia</taxon>
    </lineage>
</organism>